<keyword evidence="2" id="KW-1185">Reference proteome</keyword>
<sequence length="42" mass="4677">MNGIFDEHRMIQVLETCIPNGETLTAGIHGVTLQVNKKNIKI</sequence>
<comment type="caution">
    <text evidence="1">The sequence shown here is derived from an EMBL/GenBank/DDBJ whole genome shotgun (WGS) entry which is preliminary data.</text>
</comment>
<dbReference type="HOGENOM" id="CLU_3246348_0_0_9"/>
<accession>B0PDK8</accession>
<dbReference type="Proteomes" id="UP000003803">
    <property type="component" value="Unassembled WGS sequence"/>
</dbReference>
<name>B0PDK8_9FIRM</name>
<gene>
    <name evidence="1" type="ORF">ANACOL_03162</name>
</gene>
<evidence type="ECO:0000313" key="2">
    <source>
        <dbReference type="Proteomes" id="UP000003803"/>
    </source>
</evidence>
<dbReference type="AlphaFoldDB" id="B0PDK8"/>
<evidence type="ECO:0000313" key="1">
    <source>
        <dbReference type="EMBL" id="EDS10560.1"/>
    </source>
</evidence>
<dbReference type="EMBL" id="ABGD02000024">
    <property type="protein sequence ID" value="EDS10560.1"/>
    <property type="molecule type" value="Genomic_DNA"/>
</dbReference>
<protein>
    <submittedName>
        <fullName evidence="1">Uncharacterized protein</fullName>
    </submittedName>
</protein>
<organism evidence="1 2">
    <name type="scientific">Anaerotruncus colihominis DSM 17241</name>
    <dbReference type="NCBI Taxonomy" id="445972"/>
    <lineage>
        <taxon>Bacteria</taxon>
        <taxon>Bacillati</taxon>
        <taxon>Bacillota</taxon>
        <taxon>Clostridia</taxon>
        <taxon>Eubacteriales</taxon>
        <taxon>Oscillospiraceae</taxon>
        <taxon>Anaerotruncus</taxon>
    </lineage>
</organism>
<proteinExistence type="predicted"/>
<reference evidence="1" key="1">
    <citation type="submission" date="2007-11" db="EMBL/GenBank/DDBJ databases">
        <authorList>
            <person name="Fulton L."/>
            <person name="Clifton S."/>
            <person name="Fulton B."/>
            <person name="Xu J."/>
            <person name="Minx P."/>
            <person name="Pepin K.H."/>
            <person name="Johnson M."/>
            <person name="Thiruvilangam P."/>
            <person name="Bhonagiri V."/>
            <person name="Nash W.E."/>
            <person name="Mardis E.R."/>
            <person name="Wilson R.K."/>
        </authorList>
    </citation>
    <scope>NUCLEOTIDE SEQUENCE [LARGE SCALE GENOMIC DNA]</scope>
    <source>
        <strain evidence="1">DSM 17241</strain>
    </source>
</reference>
<reference evidence="1" key="2">
    <citation type="submission" date="2013-09" db="EMBL/GenBank/DDBJ databases">
        <title>Draft genome sequence of Anaerotruncus colihominis(DSM 17241).</title>
        <authorList>
            <person name="Sudarsanam P."/>
            <person name="Ley R."/>
            <person name="Guruge J."/>
            <person name="Turnbaugh P.J."/>
            <person name="Mahowald M."/>
            <person name="Liep D."/>
            <person name="Gordon J."/>
        </authorList>
    </citation>
    <scope>NUCLEOTIDE SEQUENCE</scope>
    <source>
        <strain evidence="1">DSM 17241</strain>
    </source>
</reference>